<evidence type="ECO:0000256" key="1">
    <source>
        <dbReference type="SAM" id="MobiDB-lite"/>
    </source>
</evidence>
<evidence type="ECO:0000313" key="2">
    <source>
        <dbReference type="EMBL" id="AHM02763.1"/>
    </source>
</evidence>
<dbReference type="AlphaFoldDB" id="W8RP24"/>
<dbReference type="EMBL" id="CP004372">
    <property type="protein sequence ID" value="AHM02763.1"/>
    <property type="molecule type" value="Genomic_DNA"/>
</dbReference>
<evidence type="ECO:0000313" key="3">
    <source>
        <dbReference type="Proteomes" id="UP000019593"/>
    </source>
</evidence>
<dbReference type="Proteomes" id="UP000019593">
    <property type="component" value="Chromosome"/>
</dbReference>
<organism evidence="2 3">
    <name type="scientific">Roseicyclus elongatus DSM 19469</name>
    <dbReference type="NCBI Taxonomy" id="1294273"/>
    <lineage>
        <taxon>Bacteria</taxon>
        <taxon>Pseudomonadati</taxon>
        <taxon>Pseudomonadota</taxon>
        <taxon>Alphaproteobacteria</taxon>
        <taxon>Rhodobacterales</taxon>
        <taxon>Roseobacteraceae</taxon>
        <taxon>Roseicyclus</taxon>
    </lineage>
</organism>
<gene>
    <name evidence="2" type="ORF">roselon_00310</name>
</gene>
<sequence>MAHAPHPSPATGQSQQAARRTSGLFRHAPARYAFHRRAEQGRPC</sequence>
<feature type="compositionally biased region" description="Polar residues" evidence="1">
    <location>
        <begin position="10"/>
        <end position="19"/>
    </location>
</feature>
<reference evidence="2 3" key="1">
    <citation type="submission" date="2013-03" db="EMBL/GenBank/DDBJ databases">
        <authorList>
            <person name="Fiebig A."/>
            <person name="Goeker M."/>
            <person name="Klenk H.-P.P."/>
        </authorList>
    </citation>
    <scope>NUCLEOTIDE SEQUENCE [LARGE SCALE GENOMIC DNA]</scope>
    <source>
        <strain evidence="3">DSM 19469</strain>
    </source>
</reference>
<dbReference type="KEGG" id="red:roselon_00310"/>
<protein>
    <submittedName>
        <fullName evidence="2">Uncharacterized protein</fullName>
    </submittedName>
</protein>
<name>W8RP24_9RHOB</name>
<accession>W8RP24</accession>
<dbReference type="HOGENOM" id="CLU_3221493_0_0_5"/>
<feature type="region of interest" description="Disordered" evidence="1">
    <location>
        <begin position="1"/>
        <end position="28"/>
    </location>
</feature>
<proteinExistence type="predicted"/>
<keyword evidence="3" id="KW-1185">Reference proteome</keyword>